<dbReference type="EMBL" id="JAUUTY010000002">
    <property type="protein sequence ID" value="KAK1676983.1"/>
    <property type="molecule type" value="Genomic_DNA"/>
</dbReference>
<dbReference type="InterPro" id="IPR001229">
    <property type="entry name" value="Jacalin-like_lectin_dom"/>
</dbReference>
<comment type="caution">
    <text evidence="7">The sequence shown here is derived from an EMBL/GenBank/DDBJ whole genome shotgun (WGS) entry which is preliminary data.</text>
</comment>
<dbReference type="Proteomes" id="UP001231189">
    <property type="component" value="Unassembled WGS sequence"/>
</dbReference>
<keyword evidence="4" id="KW-0430">Lectin</keyword>
<keyword evidence="8" id="KW-1185">Reference proteome</keyword>
<evidence type="ECO:0000313" key="8">
    <source>
        <dbReference type="Proteomes" id="UP001231189"/>
    </source>
</evidence>
<dbReference type="Gene3D" id="2.100.10.30">
    <property type="entry name" value="Jacalin-like lectin domain"/>
    <property type="match status" value="1"/>
</dbReference>
<evidence type="ECO:0000256" key="3">
    <source>
        <dbReference type="ARBA" id="ARBA00022525"/>
    </source>
</evidence>
<dbReference type="PROSITE" id="PS51752">
    <property type="entry name" value="JACALIN_LECTIN"/>
    <property type="match status" value="1"/>
</dbReference>
<dbReference type="CDD" id="cd09612">
    <property type="entry name" value="Jacalin"/>
    <property type="match status" value="1"/>
</dbReference>
<dbReference type="InterPro" id="IPR033734">
    <property type="entry name" value="Jacalin-like_lectin_dom_plant"/>
</dbReference>
<organism evidence="7 8">
    <name type="scientific">Lolium multiflorum</name>
    <name type="common">Italian ryegrass</name>
    <name type="synonym">Lolium perenne subsp. multiflorum</name>
    <dbReference type="NCBI Taxonomy" id="4521"/>
    <lineage>
        <taxon>Eukaryota</taxon>
        <taxon>Viridiplantae</taxon>
        <taxon>Streptophyta</taxon>
        <taxon>Embryophyta</taxon>
        <taxon>Tracheophyta</taxon>
        <taxon>Spermatophyta</taxon>
        <taxon>Magnoliopsida</taxon>
        <taxon>Liliopsida</taxon>
        <taxon>Poales</taxon>
        <taxon>Poaceae</taxon>
        <taxon>BOP clade</taxon>
        <taxon>Pooideae</taxon>
        <taxon>Poodae</taxon>
        <taxon>Poeae</taxon>
        <taxon>Poeae Chloroplast Group 2 (Poeae type)</taxon>
        <taxon>Loliodinae</taxon>
        <taxon>Loliinae</taxon>
        <taxon>Lolium</taxon>
    </lineage>
</organism>
<dbReference type="SMART" id="SM00915">
    <property type="entry name" value="Jacalin"/>
    <property type="match status" value="1"/>
</dbReference>
<dbReference type="InterPro" id="IPR036404">
    <property type="entry name" value="Jacalin-like_lectin_dom_sf"/>
</dbReference>
<dbReference type="GO" id="GO:0009699">
    <property type="term" value="P:phenylpropanoid biosynthetic process"/>
    <property type="evidence" value="ECO:0007669"/>
    <property type="project" value="UniProtKB-ARBA"/>
</dbReference>
<dbReference type="PANTHER" id="PTHR46506">
    <property type="entry name" value="OS05G0143600 PROTEIN"/>
    <property type="match status" value="1"/>
</dbReference>
<evidence type="ECO:0000256" key="2">
    <source>
        <dbReference type="ARBA" id="ARBA00011738"/>
    </source>
</evidence>
<dbReference type="GO" id="GO:0030246">
    <property type="term" value="F:carbohydrate binding"/>
    <property type="evidence" value="ECO:0007669"/>
    <property type="project" value="UniProtKB-KW"/>
</dbReference>
<evidence type="ECO:0000259" key="6">
    <source>
        <dbReference type="PROSITE" id="PS51752"/>
    </source>
</evidence>
<feature type="domain" description="Jacalin-type lectin" evidence="6">
    <location>
        <begin position="171"/>
        <end position="313"/>
    </location>
</feature>
<reference evidence="7" key="1">
    <citation type="submission" date="2023-07" db="EMBL/GenBank/DDBJ databases">
        <title>A chromosome-level genome assembly of Lolium multiflorum.</title>
        <authorList>
            <person name="Chen Y."/>
            <person name="Copetti D."/>
            <person name="Kolliker R."/>
            <person name="Studer B."/>
        </authorList>
    </citation>
    <scope>NUCLEOTIDE SEQUENCE</scope>
    <source>
        <strain evidence="7">02402/16</strain>
        <tissue evidence="7">Leaf</tissue>
    </source>
</reference>
<dbReference type="Pfam" id="PF03018">
    <property type="entry name" value="Dirigent"/>
    <property type="match status" value="1"/>
</dbReference>
<gene>
    <name evidence="7" type="ORF">QYE76_037831</name>
</gene>
<dbReference type="Pfam" id="PF01419">
    <property type="entry name" value="Jacalin"/>
    <property type="match status" value="1"/>
</dbReference>
<evidence type="ECO:0000313" key="7">
    <source>
        <dbReference type="EMBL" id="KAK1676983.1"/>
    </source>
</evidence>
<keyword evidence="5" id="KW-0052">Apoplast</keyword>
<proteinExistence type="inferred from homology"/>
<dbReference type="InterPro" id="IPR044859">
    <property type="entry name" value="Allene_oxi_cyc_Dirigent"/>
</dbReference>
<dbReference type="InterPro" id="IPR034871">
    <property type="entry name" value="Allene_oxi_cyc_sf"/>
</dbReference>
<dbReference type="SUPFAM" id="SSF141493">
    <property type="entry name" value="Allene oxide cyclase-like"/>
    <property type="match status" value="1"/>
</dbReference>
<sequence>MATAQANPSYYQRSRVTQQIEQTEHTFKLYMYQYFQPGNNNQRVLLVSGAPNAFGNITALDWTIHDAQSPTSKIVARAQGMALGSELSAIRYFICTNINFTDERFKGSSLKILGSFIDSDDDEWAIVGGSGEFSYAQGAVKYKVLQSSNGTIVRELNIRVLCQNMPPPSAHKDVPAVGGDGGDEFDVKEAPQRLESVTIKSGETIDSIAFTYTDNAGKKQTSGPWGGKGGDEKTITFAPAETLIRVDGTTNYFQGKVAVTSLTFVTNLTTYETLGKGKDTGVEFTLPSTEGGNVAAFFGRGGSFLHALGVYTA</sequence>
<dbReference type="GO" id="GO:0048046">
    <property type="term" value="C:apoplast"/>
    <property type="evidence" value="ECO:0007669"/>
    <property type="project" value="UniProtKB-SubCell"/>
</dbReference>
<comment type="function">
    <text evidence="5">Dirigent proteins impart stereoselectivity on the phenoxy radical-coupling reaction, yielding optically active lignans from two molecules of coniferyl alcohol in the biosynthesis of lignans, flavonolignans, and alkaloids and thus plays a central role in plant secondary metabolism.</text>
</comment>
<evidence type="ECO:0000256" key="4">
    <source>
        <dbReference type="ARBA" id="ARBA00022734"/>
    </source>
</evidence>
<dbReference type="SUPFAM" id="SSF51101">
    <property type="entry name" value="Mannose-binding lectins"/>
    <property type="match status" value="1"/>
</dbReference>
<dbReference type="Gene3D" id="2.40.480.10">
    <property type="entry name" value="Allene oxide cyclase-like"/>
    <property type="match status" value="1"/>
</dbReference>
<comment type="subunit">
    <text evidence="2 5">Homodimer.</text>
</comment>
<evidence type="ECO:0000256" key="5">
    <source>
        <dbReference type="RuleBase" id="RU363099"/>
    </source>
</evidence>
<comment type="subcellular location">
    <subcellularLocation>
        <location evidence="5">Secreted</location>
        <location evidence="5">Extracellular space</location>
        <location evidence="5">Apoplast</location>
    </subcellularLocation>
</comment>
<dbReference type="GO" id="GO:0009695">
    <property type="term" value="P:jasmonic acid biosynthetic process"/>
    <property type="evidence" value="ECO:0007669"/>
    <property type="project" value="InterPro"/>
</dbReference>
<protein>
    <recommendedName>
        <fullName evidence="5">Dirigent protein</fullName>
    </recommendedName>
</protein>
<comment type="similarity">
    <text evidence="1 5">Belongs to the plant dirigent protein family.</text>
</comment>
<dbReference type="GO" id="GO:0046423">
    <property type="term" value="F:allene-oxide cyclase activity"/>
    <property type="evidence" value="ECO:0007669"/>
    <property type="project" value="InterPro"/>
</dbReference>
<keyword evidence="3 5" id="KW-0964">Secreted</keyword>
<evidence type="ECO:0000256" key="1">
    <source>
        <dbReference type="ARBA" id="ARBA00010746"/>
    </source>
</evidence>
<dbReference type="AlphaFoldDB" id="A0AAD8WT25"/>
<name>A0AAD8WT25_LOLMU</name>
<dbReference type="InterPro" id="IPR004265">
    <property type="entry name" value="Dirigent"/>
</dbReference>
<accession>A0AAD8WT25</accession>